<dbReference type="RefSeq" id="WP_191721384.1">
    <property type="nucleotide sequence ID" value="NZ_JACSQK010000001.1"/>
</dbReference>
<protein>
    <submittedName>
        <fullName evidence="2">DUF904 domain-containing protein</fullName>
    </submittedName>
</protein>
<evidence type="ECO:0000313" key="3">
    <source>
        <dbReference type="Proteomes" id="UP000634919"/>
    </source>
</evidence>
<sequence length="70" mass="8036">MTTPSILEPIAERVELLLKKYEALQHANHLLNQEIEALHKERDSLRSRLKAARARVGDLIERLPANQETP</sequence>
<proteinExistence type="predicted"/>
<keyword evidence="1" id="KW-0175">Coiled coil</keyword>
<accession>A0ABR8S667</accession>
<dbReference type="EMBL" id="JACSQK010000001">
    <property type="protein sequence ID" value="MBD7958957.1"/>
    <property type="molecule type" value="Genomic_DNA"/>
</dbReference>
<name>A0ABR8S667_9BURK</name>
<gene>
    <name evidence="2" type="ORF">H9646_00540</name>
</gene>
<feature type="coiled-coil region" evidence="1">
    <location>
        <begin position="14"/>
        <end position="62"/>
    </location>
</feature>
<organism evidence="2 3">
    <name type="scientific">Comamonas avium</name>
    <dbReference type="NCBI Taxonomy" id="2762231"/>
    <lineage>
        <taxon>Bacteria</taxon>
        <taxon>Pseudomonadati</taxon>
        <taxon>Pseudomonadota</taxon>
        <taxon>Betaproteobacteria</taxon>
        <taxon>Burkholderiales</taxon>
        <taxon>Comamonadaceae</taxon>
        <taxon>Comamonas</taxon>
    </lineage>
</organism>
<dbReference type="Proteomes" id="UP000634919">
    <property type="component" value="Unassembled WGS sequence"/>
</dbReference>
<keyword evidence="3" id="KW-1185">Reference proteome</keyword>
<evidence type="ECO:0000256" key="1">
    <source>
        <dbReference type="SAM" id="Coils"/>
    </source>
</evidence>
<comment type="caution">
    <text evidence="2">The sequence shown here is derived from an EMBL/GenBank/DDBJ whole genome shotgun (WGS) entry which is preliminary data.</text>
</comment>
<reference evidence="2 3" key="1">
    <citation type="submission" date="2020-08" db="EMBL/GenBank/DDBJ databases">
        <title>A Genomic Blueprint of the Chicken Gut Microbiome.</title>
        <authorList>
            <person name="Gilroy R."/>
            <person name="Ravi A."/>
            <person name="Getino M."/>
            <person name="Pursley I."/>
            <person name="Horton D.L."/>
            <person name="Alikhan N.-F."/>
            <person name="Baker D."/>
            <person name="Gharbi K."/>
            <person name="Hall N."/>
            <person name="Watson M."/>
            <person name="Adriaenssens E.M."/>
            <person name="Foster-Nyarko E."/>
            <person name="Jarju S."/>
            <person name="Secka A."/>
            <person name="Antonio M."/>
            <person name="Oren A."/>
            <person name="Chaudhuri R."/>
            <person name="La Ragione R.M."/>
            <person name="Hildebrand F."/>
            <person name="Pallen M.J."/>
        </authorList>
    </citation>
    <scope>NUCLEOTIDE SEQUENCE [LARGE SCALE GENOMIC DNA]</scope>
    <source>
        <strain evidence="2 3">Sa2CVA6</strain>
    </source>
</reference>
<evidence type="ECO:0000313" key="2">
    <source>
        <dbReference type="EMBL" id="MBD7958957.1"/>
    </source>
</evidence>